<organism evidence="2 3">
    <name type="scientific">Eumeta variegata</name>
    <name type="common">Bagworm moth</name>
    <name type="synonym">Eumeta japonica</name>
    <dbReference type="NCBI Taxonomy" id="151549"/>
    <lineage>
        <taxon>Eukaryota</taxon>
        <taxon>Metazoa</taxon>
        <taxon>Ecdysozoa</taxon>
        <taxon>Arthropoda</taxon>
        <taxon>Hexapoda</taxon>
        <taxon>Insecta</taxon>
        <taxon>Pterygota</taxon>
        <taxon>Neoptera</taxon>
        <taxon>Endopterygota</taxon>
        <taxon>Lepidoptera</taxon>
        <taxon>Glossata</taxon>
        <taxon>Ditrysia</taxon>
        <taxon>Tineoidea</taxon>
        <taxon>Psychidae</taxon>
        <taxon>Oiketicinae</taxon>
        <taxon>Eumeta</taxon>
    </lineage>
</organism>
<evidence type="ECO:0000256" key="1">
    <source>
        <dbReference type="SAM" id="MobiDB-lite"/>
    </source>
</evidence>
<gene>
    <name evidence="2" type="ORF">EVAR_4347_1</name>
</gene>
<comment type="caution">
    <text evidence="2">The sequence shown here is derived from an EMBL/GenBank/DDBJ whole genome shotgun (WGS) entry which is preliminary data.</text>
</comment>
<dbReference type="EMBL" id="BGZK01000315">
    <property type="protein sequence ID" value="GBP36202.1"/>
    <property type="molecule type" value="Genomic_DNA"/>
</dbReference>
<feature type="compositionally biased region" description="Polar residues" evidence="1">
    <location>
        <begin position="1"/>
        <end position="12"/>
    </location>
</feature>
<evidence type="ECO:0000313" key="3">
    <source>
        <dbReference type="Proteomes" id="UP000299102"/>
    </source>
</evidence>
<accession>A0A4C1VD42</accession>
<reference evidence="2 3" key="1">
    <citation type="journal article" date="2019" name="Commun. Biol.">
        <title>The bagworm genome reveals a unique fibroin gene that provides high tensile strength.</title>
        <authorList>
            <person name="Kono N."/>
            <person name="Nakamura H."/>
            <person name="Ohtoshi R."/>
            <person name="Tomita M."/>
            <person name="Numata K."/>
            <person name="Arakawa K."/>
        </authorList>
    </citation>
    <scope>NUCLEOTIDE SEQUENCE [LARGE SCALE GENOMIC DNA]</scope>
</reference>
<evidence type="ECO:0000313" key="2">
    <source>
        <dbReference type="EMBL" id="GBP36202.1"/>
    </source>
</evidence>
<name>A0A4C1VD42_EUMVA</name>
<proteinExistence type="predicted"/>
<protein>
    <submittedName>
        <fullName evidence="2">Uncharacterized protein</fullName>
    </submittedName>
</protein>
<keyword evidence="3" id="KW-1185">Reference proteome</keyword>
<sequence length="111" mass="12518">MFENFPTRQNPVRGNPAENRSNRHSSRNQHTDETRAGRVVLIGPIIVGKRKDKCRPQTGYRGVAGRSPNLIGHATQRVMAYRLTGNIEERSSGKSRGRVVRYISSWARVSC</sequence>
<feature type="region of interest" description="Disordered" evidence="1">
    <location>
        <begin position="1"/>
        <end position="37"/>
    </location>
</feature>
<dbReference type="Proteomes" id="UP000299102">
    <property type="component" value="Unassembled WGS sequence"/>
</dbReference>
<dbReference type="AlphaFoldDB" id="A0A4C1VD42"/>